<dbReference type="Proteomes" id="UP000268857">
    <property type="component" value="Unassembled WGS sequence"/>
</dbReference>
<evidence type="ECO:0000259" key="1">
    <source>
        <dbReference type="Pfam" id="PF05050"/>
    </source>
</evidence>
<protein>
    <recommendedName>
        <fullName evidence="1">Methyltransferase FkbM domain-containing protein</fullName>
    </recommendedName>
</protein>
<name>A0A433NCL4_CHLFR</name>
<sequence length="306" mass="35142">MRLDVFKPEYLYQPKIALQRLLPFQPISTAEFVERKLPWGMNIRIRPLEEHGQILSKLGVIDLAVTETLWRLTEPGELAVDVGANIGYMTAILADRVSSIKGGCVWSFEAHPEIFAELKYNVENWQKQFKDTKFVIQNIAVSAARGSVNLRMNESFCSNRGLAFVVTKPEKENELLAKNIQDLRVESCSLDEIFINQEIGVLKIDVEGHELQVLKGAINLLKQGKIRDCVFEEHRDYPTPVTELFETMGYRVFRIHRYLTKPGLLAPNSKIARTHWQPTSFLATRNVERVMSKFQKPGWQVLKLMN</sequence>
<dbReference type="PANTHER" id="PTHR34203:SF15">
    <property type="entry name" value="SLL1173 PROTEIN"/>
    <property type="match status" value="1"/>
</dbReference>
<proteinExistence type="predicted"/>
<keyword evidence="3" id="KW-1185">Reference proteome</keyword>
<dbReference type="Gene3D" id="3.40.50.150">
    <property type="entry name" value="Vaccinia Virus protein VP39"/>
    <property type="match status" value="1"/>
</dbReference>
<reference evidence="2 3" key="1">
    <citation type="journal article" date="2019" name="Genome Biol. Evol.">
        <title>Day and night: Metabolic profiles and evolutionary relationships of six axenic non-marine cyanobacteria.</title>
        <authorList>
            <person name="Will S.E."/>
            <person name="Henke P."/>
            <person name="Boedeker C."/>
            <person name="Huang S."/>
            <person name="Brinkmann H."/>
            <person name="Rohde M."/>
            <person name="Jarek M."/>
            <person name="Friedl T."/>
            <person name="Seufert S."/>
            <person name="Schumacher M."/>
            <person name="Overmann J."/>
            <person name="Neumann-Schaal M."/>
            <person name="Petersen J."/>
        </authorList>
    </citation>
    <scope>NUCLEOTIDE SEQUENCE [LARGE SCALE GENOMIC DNA]</scope>
    <source>
        <strain evidence="2 3">PCC 6912</strain>
    </source>
</reference>
<evidence type="ECO:0000313" key="2">
    <source>
        <dbReference type="EMBL" id="RUR79692.1"/>
    </source>
</evidence>
<dbReference type="OrthoDB" id="574299at2"/>
<dbReference type="SUPFAM" id="SSF53335">
    <property type="entry name" value="S-adenosyl-L-methionine-dependent methyltransferases"/>
    <property type="match status" value="1"/>
</dbReference>
<dbReference type="InterPro" id="IPR006342">
    <property type="entry name" value="FkbM_mtfrase"/>
</dbReference>
<dbReference type="RefSeq" id="WP_016879334.1">
    <property type="nucleotide sequence ID" value="NZ_AJLN01000051.1"/>
</dbReference>
<dbReference type="NCBIfam" id="TIGR01444">
    <property type="entry name" value="fkbM_fam"/>
    <property type="match status" value="1"/>
</dbReference>
<dbReference type="STRING" id="211165.GCA_000317285_01544"/>
<comment type="caution">
    <text evidence="2">The sequence shown here is derived from an EMBL/GenBank/DDBJ whole genome shotgun (WGS) entry which is preliminary data.</text>
</comment>
<accession>A0A433NCL4</accession>
<dbReference type="AlphaFoldDB" id="A0A433NCL4"/>
<evidence type="ECO:0000313" key="3">
    <source>
        <dbReference type="Proteomes" id="UP000268857"/>
    </source>
</evidence>
<dbReference type="EMBL" id="RSCJ01000012">
    <property type="protein sequence ID" value="RUR79692.1"/>
    <property type="molecule type" value="Genomic_DNA"/>
</dbReference>
<dbReference type="Pfam" id="PF05050">
    <property type="entry name" value="Methyltransf_21"/>
    <property type="match status" value="1"/>
</dbReference>
<dbReference type="InterPro" id="IPR029063">
    <property type="entry name" value="SAM-dependent_MTases_sf"/>
</dbReference>
<organism evidence="2 3">
    <name type="scientific">Chlorogloeopsis fritschii PCC 6912</name>
    <dbReference type="NCBI Taxonomy" id="211165"/>
    <lineage>
        <taxon>Bacteria</taxon>
        <taxon>Bacillati</taxon>
        <taxon>Cyanobacteriota</taxon>
        <taxon>Cyanophyceae</taxon>
        <taxon>Nostocales</taxon>
        <taxon>Chlorogloeopsidaceae</taxon>
        <taxon>Chlorogloeopsis</taxon>
    </lineage>
</organism>
<dbReference type="InterPro" id="IPR052514">
    <property type="entry name" value="SAM-dependent_MTase"/>
</dbReference>
<gene>
    <name evidence="2" type="ORF">PCC6912_32280</name>
</gene>
<feature type="domain" description="Methyltransferase FkbM" evidence="1">
    <location>
        <begin position="81"/>
        <end position="251"/>
    </location>
</feature>
<dbReference type="PANTHER" id="PTHR34203">
    <property type="entry name" value="METHYLTRANSFERASE, FKBM FAMILY PROTEIN"/>
    <property type="match status" value="1"/>
</dbReference>